<dbReference type="SFLD" id="SFLDG01138">
    <property type="entry name" value="C1.6.2:_Deoxy-d-mannose-octulo"/>
    <property type="match status" value="1"/>
</dbReference>
<dbReference type="OrthoDB" id="9805604at2"/>
<keyword evidence="9 13" id="KW-0460">Magnesium</keyword>
<comment type="caution">
    <text evidence="14">The sequence shown here is derived from an EMBL/GenBank/DDBJ whole genome shotgun (WGS) entry which is preliminary data.</text>
</comment>
<keyword evidence="15" id="KW-1185">Reference proteome</keyword>
<comment type="subunit">
    <text evidence="4">Homotetramer.</text>
</comment>
<keyword evidence="8 14" id="KW-0378">Hydrolase</keyword>
<evidence type="ECO:0000256" key="13">
    <source>
        <dbReference type="PIRSR" id="PIRSR006118-2"/>
    </source>
</evidence>
<dbReference type="InterPro" id="IPR036412">
    <property type="entry name" value="HAD-like_sf"/>
</dbReference>
<comment type="cofactor">
    <cofactor evidence="2 13">
        <name>Mg(2+)</name>
        <dbReference type="ChEBI" id="CHEBI:18420"/>
    </cofactor>
</comment>
<dbReference type="RefSeq" id="WP_146447673.1">
    <property type="nucleotide sequence ID" value="NZ_SJPS01000001.1"/>
</dbReference>
<evidence type="ECO:0000256" key="10">
    <source>
        <dbReference type="ARBA" id="ARBA00022985"/>
    </source>
</evidence>
<organism evidence="14 15">
    <name type="scientific">Bythopirellula polymerisocia</name>
    <dbReference type="NCBI Taxonomy" id="2528003"/>
    <lineage>
        <taxon>Bacteria</taxon>
        <taxon>Pseudomonadati</taxon>
        <taxon>Planctomycetota</taxon>
        <taxon>Planctomycetia</taxon>
        <taxon>Pirellulales</taxon>
        <taxon>Lacipirellulaceae</taxon>
        <taxon>Bythopirellula</taxon>
    </lineage>
</organism>
<evidence type="ECO:0000256" key="9">
    <source>
        <dbReference type="ARBA" id="ARBA00022842"/>
    </source>
</evidence>
<reference evidence="14 15" key="1">
    <citation type="submission" date="2019-02" db="EMBL/GenBank/DDBJ databases">
        <title>Deep-cultivation of Planctomycetes and their phenomic and genomic characterization uncovers novel biology.</title>
        <authorList>
            <person name="Wiegand S."/>
            <person name="Jogler M."/>
            <person name="Boedeker C."/>
            <person name="Pinto D."/>
            <person name="Vollmers J."/>
            <person name="Rivas-Marin E."/>
            <person name="Kohn T."/>
            <person name="Peeters S.H."/>
            <person name="Heuer A."/>
            <person name="Rast P."/>
            <person name="Oberbeckmann S."/>
            <person name="Bunk B."/>
            <person name="Jeske O."/>
            <person name="Meyerdierks A."/>
            <person name="Storesund J.E."/>
            <person name="Kallscheuer N."/>
            <person name="Luecker S."/>
            <person name="Lage O.M."/>
            <person name="Pohl T."/>
            <person name="Merkel B.J."/>
            <person name="Hornburger P."/>
            <person name="Mueller R.-W."/>
            <person name="Bruemmer F."/>
            <person name="Labrenz M."/>
            <person name="Spormann A.M."/>
            <person name="Op Den Camp H."/>
            <person name="Overmann J."/>
            <person name="Amann R."/>
            <person name="Jetten M.S.M."/>
            <person name="Mascher T."/>
            <person name="Medema M.H."/>
            <person name="Devos D.P."/>
            <person name="Kaster A.-K."/>
            <person name="Ovreas L."/>
            <person name="Rohde M."/>
            <person name="Galperin M.Y."/>
            <person name="Jogler C."/>
        </authorList>
    </citation>
    <scope>NUCLEOTIDE SEQUENCE [LARGE SCALE GENOMIC DNA]</scope>
    <source>
        <strain evidence="14 15">Pla144</strain>
    </source>
</reference>
<dbReference type="GO" id="GO:0019143">
    <property type="term" value="F:3-deoxy-manno-octulosonate-8-phosphatase activity"/>
    <property type="evidence" value="ECO:0007669"/>
    <property type="project" value="UniProtKB-EC"/>
</dbReference>
<dbReference type="Proteomes" id="UP000318437">
    <property type="component" value="Unassembled WGS sequence"/>
</dbReference>
<proteinExistence type="inferred from homology"/>
<dbReference type="InterPro" id="IPR050793">
    <property type="entry name" value="CMP-NeuNAc_synthase"/>
</dbReference>
<evidence type="ECO:0000313" key="14">
    <source>
        <dbReference type="EMBL" id="TWU29682.1"/>
    </source>
</evidence>
<comment type="catalytic activity">
    <reaction evidence="1">
        <text>3-deoxy-alpha-D-manno-2-octulosonate-8-phosphate + H2O = 3-deoxy-alpha-D-manno-oct-2-ulosonate + phosphate</text>
        <dbReference type="Rhea" id="RHEA:11500"/>
        <dbReference type="ChEBI" id="CHEBI:15377"/>
        <dbReference type="ChEBI" id="CHEBI:43474"/>
        <dbReference type="ChEBI" id="CHEBI:85985"/>
        <dbReference type="ChEBI" id="CHEBI:85986"/>
        <dbReference type="EC" id="3.1.3.45"/>
    </reaction>
</comment>
<evidence type="ECO:0000313" key="15">
    <source>
        <dbReference type="Proteomes" id="UP000318437"/>
    </source>
</evidence>
<evidence type="ECO:0000256" key="3">
    <source>
        <dbReference type="ARBA" id="ARBA00005893"/>
    </source>
</evidence>
<keyword evidence="7 13" id="KW-0479">Metal-binding</keyword>
<evidence type="ECO:0000256" key="12">
    <source>
        <dbReference type="PIRSR" id="PIRSR006118-1"/>
    </source>
</evidence>
<dbReference type="PIRSF" id="PIRSF006118">
    <property type="entry name" value="KDO8-P_Ptase"/>
    <property type="match status" value="1"/>
</dbReference>
<evidence type="ECO:0000256" key="7">
    <source>
        <dbReference type="ARBA" id="ARBA00022723"/>
    </source>
</evidence>
<dbReference type="PANTHER" id="PTHR21485">
    <property type="entry name" value="HAD SUPERFAMILY MEMBERS CMAS AND KDSC"/>
    <property type="match status" value="1"/>
</dbReference>
<protein>
    <recommendedName>
        <fullName evidence="6">3-deoxy-D-manno-octulosonate 8-phosphate phosphatase KdsC</fullName>
        <ecNumber evidence="5">3.1.3.45</ecNumber>
    </recommendedName>
    <alternativeName>
        <fullName evidence="11">KDO 8-P phosphatase</fullName>
    </alternativeName>
</protein>
<keyword evidence="10" id="KW-0448">Lipopolysaccharide biosynthesis</keyword>
<dbReference type="EC" id="3.1.3.45" evidence="5"/>
<dbReference type="SUPFAM" id="SSF56784">
    <property type="entry name" value="HAD-like"/>
    <property type="match status" value="1"/>
</dbReference>
<evidence type="ECO:0000256" key="1">
    <source>
        <dbReference type="ARBA" id="ARBA00000898"/>
    </source>
</evidence>
<dbReference type="SFLD" id="SFLDG01136">
    <property type="entry name" value="C1.6:_Phosphoserine_Phosphatas"/>
    <property type="match status" value="1"/>
</dbReference>
<accession>A0A5C6CYI5</accession>
<dbReference type="InterPro" id="IPR010023">
    <property type="entry name" value="KdsC_fam"/>
</dbReference>
<dbReference type="GO" id="GO:0046872">
    <property type="term" value="F:metal ion binding"/>
    <property type="evidence" value="ECO:0007669"/>
    <property type="project" value="UniProtKB-KW"/>
</dbReference>
<dbReference type="CDD" id="cd01630">
    <property type="entry name" value="HAD_KDO-like"/>
    <property type="match status" value="1"/>
</dbReference>
<evidence type="ECO:0000256" key="11">
    <source>
        <dbReference type="ARBA" id="ARBA00031051"/>
    </source>
</evidence>
<evidence type="ECO:0000256" key="6">
    <source>
        <dbReference type="ARBA" id="ARBA00020092"/>
    </source>
</evidence>
<evidence type="ECO:0000256" key="2">
    <source>
        <dbReference type="ARBA" id="ARBA00001946"/>
    </source>
</evidence>
<name>A0A5C6CYI5_9BACT</name>
<evidence type="ECO:0000256" key="4">
    <source>
        <dbReference type="ARBA" id="ARBA00011881"/>
    </source>
</evidence>
<feature type="binding site" evidence="13">
    <location>
        <position position="104"/>
    </location>
    <ligand>
        <name>Mg(2+)</name>
        <dbReference type="ChEBI" id="CHEBI:18420"/>
    </ligand>
</feature>
<dbReference type="PANTHER" id="PTHR21485:SF6">
    <property type="entry name" value="N-ACYLNEURAMINATE CYTIDYLYLTRANSFERASE-RELATED"/>
    <property type="match status" value="1"/>
</dbReference>
<feature type="binding site" evidence="12">
    <location>
        <position position="81"/>
    </location>
    <ligand>
        <name>substrate</name>
    </ligand>
</feature>
<gene>
    <name evidence="14" type="primary">kdsC</name>
    <name evidence="14" type="ORF">Pla144_04610</name>
</gene>
<dbReference type="FunFam" id="3.40.50.1000:FF:000029">
    <property type="entry name" value="3-deoxy-D-manno-octulosonate 8-phosphate phosphatase KdsC"/>
    <property type="match status" value="1"/>
</dbReference>
<feature type="binding site" evidence="12">
    <location>
        <position position="65"/>
    </location>
    <ligand>
        <name>substrate</name>
    </ligand>
</feature>
<sequence>MYAAIRLILSDVDGVLTDGRLIYDSQGGEAKQFHIRDGQGIRLWQQNGGEFGIVTARRSPMVTRRAAELDITLLRQGAKNKLADVSEIATEFGCGLNEICYVGDDLLDLATIESVGLGVAVADAVEEVRQAAKYVTSQPGGQGAIRELIELILKNTNRWESTIRNFGARG</sequence>
<evidence type="ECO:0000256" key="8">
    <source>
        <dbReference type="ARBA" id="ARBA00022801"/>
    </source>
</evidence>
<feature type="binding site" evidence="13">
    <location>
        <position position="11"/>
    </location>
    <ligand>
        <name>Mg(2+)</name>
        <dbReference type="ChEBI" id="CHEBI:18420"/>
    </ligand>
</feature>
<feature type="binding site" evidence="12">
    <location>
        <position position="13"/>
    </location>
    <ligand>
        <name>substrate</name>
    </ligand>
</feature>
<dbReference type="Gene3D" id="3.40.50.1000">
    <property type="entry name" value="HAD superfamily/HAD-like"/>
    <property type="match status" value="1"/>
</dbReference>
<feature type="binding site" evidence="12">
    <location>
        <position position="57"/>
    </location>
    <ligand>
        <name>substrate</name>
    </ligand>
</feature>
<dbReference type="SFLD" id="SFLDS00003">
    <property type="entry name" value="Haloacid_Dehalogenase"/>
    <property type="match status" value="1"/>
</dbReference>
<dbReference type="NCBIfam" id="TIGR01670">
    <property type="entry name" value="KdsC-phosphatas"/>
    <property type="match status" value="1"/>
</dbReference>
<dbReference type="GO" id="GO:0009103">
    <property type="term" value="P:lipopolysaccharide biosynthetic process"/>
    <property type="evidence" value="ECO:0007669"/>
    <property type="project" value="UniProtKB-KW"/>
</dbReference>
<dbReference type="InterPro" id="IPR023214">
    <property type="entry name" value="HAD_sf"/>
</dbReference>
<dbReference type="GO" id="GO:0008781">
    <property type="term" value="F:N-acylneuraminate cytidylyltransferase activity"/>
    <property type="evidence" value="ECO:0007669"/>
    <property type="project" value="TreeGrafter"/>
</dbReference>
<evidence type="ECO:0000256" key="5">
    <source>
        <dbReference type="ARBA" id="ARBA00013066"/>
    </source>
</evidence>
<feature type="binding site" evidence="12">
    <location>
        <position position="42"/>
    </location>
    <ligand>
        <name>substrate</name>
    </ligand>
</feature>
<dbReference type="EMBL" id="SJPS01000001">
    <property type="protein sequence ID" value="TWU29682.1"/>
    <property type="molecule type" value="Genomic_DNA"/>
</dbReference>
<dbReference type="Pfam" id="PF08282">
    <property type="entry name" value="Hydrolase_3"/>
    <property type="match status" value="1"/>
</dbReference>
<dbReference type="AlphaFoldDB" id="A0A5C6CYI5"/>
<comment type="similarity">
    <text evidence="3">Belongs to the KdsC family.</text>
</comment>